<dbReference type="Pfam" id="PF13280">
    <property type="entry name" value="WYL"/>
    <property type="match status" value="1"/>
</dbReference>
<dbReference type="InterPro" id="IPR059019">
    <property type="entry name" value="WHD_CapW"/>
</dbReference>
<dbReference type="PROSITE" id="PS52050">
    <property type="entry name" value="WYL"/>
    <property type="match status" value="1"/>
</dbReference>
<dbReference type="InterPro" id="IPR016634">
    <property type="entry name" value="CapW-like"/>
</dbReference>
<feature type="domain" description="DNA-binding transcriptional repressor CapW C-terminal dimerisation" evidence="2">
    <location>
        <begin position="208"/>
        <end position="278"/>
    </location>
</feature>
<dbReference type="InterPro" id="IPR059020">
    <property type="entry name" value="CapW_CTD"/>
</dbReference>
<sequence length="283" mass="32915">MDDRERIVSNEQSTEARAWLIELLAWWEGRVNTSPLQRYFNISRQSASKHLNQYLEQYPGALEYRSDIKAYIPAASFRYHHISGDVAEYLNWVTGIAPAPPDNKLHHHVIQHPPRHISPDIIRPLVIALRERRRVDVEYQSVSSADSEERLISPHTFVNTGLRWHVRAWCEKNQDYRDFVLSRFRGQPDLQDGVSEYTAEQDVAWNTQVTLIIQPDPRLSDRQKAVIERDYLMQNGALLIQTRAALAQYTLQDLQVKTKMLDGNPAAQQLVLANYEEVKSWLF</sequence>
<dbReference type="Pfam" id="PF26109">
    <property type="entry name" value="WHD_BrxR"/>
    <property type="match status" value="1"/>
</dbReference>
<dbReference type="PIRSF" id="PIRSF015558">
    <property type="entry name" value="Txn_reg_DeoR_prd"/>
    <property type="match status" value="1"/>
</dbReference>
<dbReference type="KEGG" id="nik:F5I99_01665"/>
<accession>A0A5J6LAK9</accession>
<protein>
    <submittedName>
        <fullName evidence="4">WYL domain-containing protein</fullName>
    </submittedName>
</protein>
<evidence type="ECO:0000259" key="1">
    <source>
        <dbReference type="Pfam" id="PF13280"/>
    </source>
</evidence>
<feature type="domain" description="WYL" evidence="1">
    <location>
        <begin position="122"/>
        <end position="185"/>
    </location>
</feature>
<dbReference type="Proteomes" id="UP000325606">
    <property type="component" value="Chromosome"/>
</dbReference>
<gene>
    <name evidence="4" type="ORF">F5I99_01665</name>
</gene>
<feature type="domain" description="DNA-binding transcriptional repressor CapW winged helix-turn-helix" evidence="3">
    <location>
        <begin position="14"/>
        <end position="94"/>
    </location>
</feature>
<dbReference type="AlphaFoldDB" id="A0A5J6LAK9"/>
<evidence type="ECO:0000259" key="2">
    <source>
        <dbReference type="Pfam" id="PF26107"/>
    </source>
</evidence>
<dbReference type="InterPro" id="IPR026881">
    <property type="entry name" value="WYL_dom"/>
</dbReference>
<dbReference type="EMBL" id="CP044222">
    <property type="protein sequence ID" value="QEW05302.1"/>
    <property type="molecule type" value="Genomic_DNA"/>
</dbReference>
<proteinExistence type="predicted"/>
<name>A0A5J6LAK9_9GAMM</name>
<keyword evidence="5" id="KW-1185">Reference proteome</keyword>
<dbReference type="PANTHER" id="PTHR34580:SF3">
    <property type="entry name" value="PROTEIN PAFB"/>
    <property type="match status" value="1"/>
</dbReference>
<evidence type="ECO:0000313" key="4">
    <source>
        <dbReference type="EMBL" id="QEW05302.1"/>
    </source>
</evidence>
<dbReference type="Pfam" id="PF26107">
    <property type="entry name" value="BrxR_CTD"/>
    <property type="match status" value="1"/>
</dbReference>
<dbReference type="PANTHER" id="PTHR34580">
    <property type="match status" value="1"/>
</dbReference>
<evidence type="ECO:0000259" key="3">
    <source>
        <dbReference type="Pfam" id="PF26109"/>
    </source>
</evidence>
<evidence type="ECO:0000313" key="5">
    <source>
        <dbReference type="Proteomes" id="UP000325606"/>
    </source>
</evidence>
<reference evidence="4 5" key="1">
    <citation type="submission" date="2019-09" db="EMBL/GenBank/DDBJ databases">
        <title>Nitrincola iocasae sp. nov., a bacterium isolated from the sediment collected at a cold seep field in South China Sea.</title>
        <authorList>
            <person name="Zhang H."/>
            <person name="Wang H."/>
            <person name="Li C."/>
        </authorList>
    </citation>
    <scope>NUCLEOTIDE SEQUENCE [LARGE SCALE GENOMIC DNA]</scope>
    <source>
        <strain evidence="4 5">KXZD1103</strain>
    </source>
</reference>
<organism evidence="4 5">
    <name type="scientific">Nitrincola iocasae</name>
    <dbReference type="NCBI Taxonomy" id="2614693"/>
    <lineage>
        <taxon>Bacteria</taxon>
        <taxon>Pseudomonadati</taxon>
        <taxon>Pseudomonadota</taxon>
        <taxon>Gammaproteobacteria</taxon>
        <taxon>Oceanospirillales</taxon>
        <taxon>Oceanospirillaceae</taxon>
        <taxon>Nitrincola</taxon>
    </lineage>
</organism>
<dbReference type="InterPro" id="IPR051534">
    <property type="entry name" value="CBASS_pafABC_assoc_protein"/>
</dbReference>